<organism evidence="9 10">
    <name type="scientific">Steinernema hermaphroditum</name>
    <dbReference type="NCBI Taxonomy" id="289476"/>
    <lineage>
        <taxon>Eukaryota</taxon>
        <taxon>Metazoa</taxon>
        <taxon>Ecdysozoa</taxon>
        <taxon>Nematoda</taxon>
        <taxon>Chromadorea</taxon>
        <taxon>Rhabditida</taxon>
        <taxon>Tylenchina</taxon>
        <taxon>Panagrolaimomorpha</taxon>
        <taxon>Strongyloidoidea</taxon>
        <taxon>Steinernematidae</taxon>
        <taxon>Steinernema</taxon>
    </lineage>
</organism>
<evidence type="ECO:0000256" key="5">
    <source>
        <dbReference type="ARBA" id="ARBA00023230"/>
    </source>
</evidence>
<sequence>MAAEADAQMPTVPPATAAQETIELTIRCGMQSHDDVVVSCPMNWSVKQLKEHLKAVYPSKPDVAVQRLIFYGRCLEDDRSVASYFPTKDAGDSLAPQSQVIHLVVPLKNNAELNEGLRRRNVNNASTGNQSTNNGQSQSAQAPSAGGAPSFQNNFMGMYGYPQQTGFAMYPNANSYAQAYAAYMQQYYQNMMMMYAHANGTQMPMQFPMAQMPTVTVHHGPLPPQVQQLLEQHRVLTQQMQGNGAQQAQPQPDPQVQPDAVPMGAGNDEPQQPRDFLALIYKAFQIGLLLMVVLTNSSMERFFAVFATIIFVWFLQNRRAQQERQQQAVPVPQPQQPEGENDEGNAAGGNAIPDGIAHDIPSAWNVFWSTCYTFISSFFLSLLPDNQVPLNGN</sequence>
<dbReference type="FunFam" id="3.10.20.90:FF:000046">
    <property type="entry name" value="Homocysteine-responsive endoplasmic reticulum-resident ubiquitin-like domain member 2 protein"/>
    <property type="match status" value="1"/>
</dbReference>
<dbReference type="GO" id="GO:0016020">
    <property type="term" value="C:membrane"/>
    <property type="evidence" value="ECO:0007669"/>
    <property type="project" value="UniProtKB-SubCell"/>
</dbReference>
<feature type="transmembrane region" description="Helical" evidence="7">
    <location>
        <begin position="301"/>
        <end position="317"/>
    </location>
</feature>
<keyword evidence="2 7" id="KW-0812">Transmembrane</keyword>
<dbReference type="PROSITE" id="PS50053">
    <property type="entry name" value="UBIQUITIN_2"/>
    <property type="match status" value="1"/>
</dbReference>
<dbReference type="PANTHER" id="PTHR12943">
    <property type="entry name" value="HOMOCYSTEINE-RESPONSIVE ENDOPLASMIC RETICULUM-RESIDENT UNIQUITIN-LIKE DOMAIN HERPUD PROTEIN FAMILY MEMBER"/>
    <property type="match status" value="1"/>
</dbReference>
<keyword evidence="10" id="KW-1185">Reference proteome</keyword>
<feature type="region of interest" description="Disordered" evidence="6">
    <location>
        <begin position="239"/>
        <end position="269"/>
    </location>
</feature>
<feature type="region of interest" description="Disordered" evidence="6">
    <location>
        <begin position="122"/>
        <end position="147"/>
    </location>
</feature>
<feature type="compositionally biased region" description="Low complexity" evidence="6">
    <location>
        <begin position="135"/>
        <end position="147"/>
    </location>
</feature>
<comment type="subcellular location">
    <subcellularLocation>
        <location evidence="1">Membrane</location>
    </subcellularLocation>
</comment>
<feature type="compositionally biased region" description="Polar residues" evidence="6">
    <location>
        <begin position="122"/>
        <end position="134"/>
    </location>
</feature>
<name>A0AA39INZ9_9BILA</name>
<evidence type="ECO:0000313" key="9">
    <source>
        <dbReference type="EMBL" id="KAK0426534.1"/>
    </source>
</evidence>
<protein>
    <recommendedName>
        <fullName evidence="8">Ubiquitin-like domain-containing protein</fullName>
    </recommendedName>
</protein>
<dbReference type="GO" id="GO:0030968">
    <property type="term" value="P:endoplasmic reticulum unfolded protein response"/>
    <property type="evidence" value="ECO:0007669"/>
    <property type="project" value="TreeGrafter"/>
</dbReference>
<evidence type="ECO:0000256" key="2">
    <source>
        <dbReference type="ARBA" id="ARBA00022692"/>
    </source>
</evidence>
<dbReference type="InterPro" id="IPR029071">
    <property type="entry name" value="Ubiquitin-like_domsf"/>
</dbReference>
<proteinExistence type="predicted"/>
<gene>
    <name evidence="9" type="ORF">QR680_009758</name>
</gene>
<evidence type="ECO:0000256" key="7">
    <source>
        <dbReference type="SAM" id="Phobius"/>
    </source>
</evidence>
<comment type="caution">
    <text evidence="9">The sequence shown here is derived from an EMBL/GenBank/DDBJ whole genome shotgun (WGS) entry which is preliminary data.</text>
</comment>
<keyword evidence="5" id="KW-0834">Unfolded protein response</keyword>
<dbReference type="SMART" id="SM00213">
    <property type="entry name" value="UBQ"/>
    <property type="match status" value="1"/>
</dbReference>
<evidence type="ECO:0000256" key="6">
    <source>
        <dbReference type="SAM" id="MobiDB-lite"/>
    </source>
</evidence>
<reference evidence="9" key="1">
    <citation type="submission" date="2023-06" db="EMBL/GenBank/DDBJ databases">
        <title>Genomic analysis of the entomopathogenic nematode Steinernema hermaphroditum.</title>
        <authorList>
            <person name="Schwarz E.M."/>
            <person name="Heppert J.K."/>
            <person name="Baniya A."/>
            <person name="Schwartz H.T."/>
            <person name="Tan C.-H."/>
            <person name="Antoshechkin I."/>
            <person name="Sternberg P.W."/>
            <person name="Goodrich-Blair H."/>
            <person name="Dillman A.R."/>
        </authorList>
    </citation>
    <scope>NUCLEOTIDE SEQUENCE</scope>
    <source>
        <strain evidence="9">PS9179</strain>
        <tissue evidence="9">Whole animal</tissue>
    </source>
</reference>
<keyword evidence="4 7" id="KW-0472">Membrane</keyword>
<feature type="domain" description="Ubiquitin-like" evidence="8">
    <location>
        <begin position="22"/>
        <end position="84"/>
    </location>
</feature>
<evidence type="ECO:0000256" key="4">
    <source>
        <dbReference type="ARBA" id="ARBA00023136"/>
    </source>
</evidence>
<dbReference type="InterPro" id="IPR000626">
    <property type="entry name" value="Ubiquitin-like_dom"/>
</dbReference>
<feature type="compositionally biased region" description="Low complexity" evidence="6">
    <location>
        <begin position="239"/>
        <end position="263"/>
    </location>
</feature>
<dbReference type="Proteomes" id="UP001175271">
    <property type="component" value="Unassembled WGS sequence"/>
</dbReference>
<evidence type="ECO:0000256" key="3">
    <source>
        <dbReference type="ARBA" id="ARBA00022989"/>
    </source>
</evidence>
<dbReference type="Gene3D" id="3.10.20.90">
    <property type="entry name" value="Phosphatidylinositol 3-kinase Catalytic Subunit, Chain A, domain 1"/>
    <property type="match status" value="1"/>
</dbReference>
<dbReference type="Pfam" id="PF00240">
    <property type="entry name" value="ubiquitin"/>
    <property type="match status" value="1"/>
</dbReference>
<keyword evidence="3 7" id="KW-1133">Transmembrane helix</keyword>
<evidence type="ECO:0000313" key="10">
    <source>
        <dbReference type="Proteomes" id="UP001175271"/>
    </source>
</evidence>
<dbReference type="EMBL" id="JAUCMV010000001">
    <property type="protein sequence ID" value="KAK0426534.1"/>
    <property type="molecule type" value="Genomic_DNA"/>
</dbReference>
<dbReference type="InterPro" id="IPR039751">
    <property type="entry name" value="HERPUD1/2"/>
</dbReference>
<dbReference type="PANTHER" id="PTHR12943:SF27">
    <property type="entry name" value="HOMOCYSTEINE-INDUCED ENDOPLASMIC RETICULUM PROTEIN, ISOFORM A"/>
    <property type="match status" value="1"/>
</dbReference>
<evidence type="ECO:0000259" key="8">
    <source>
        <dbReference type="PROSITE" id="PS50053"/>
    </source>
</evidence>
<dbReference type="AlphaFoldDB" id="A0AA39INZ9"/>
<evidence type="ECO:0000256" key="1">
    <source>
        <dbReference type="ARBA" id="ARBA00004370"/>
    </source>
</evidence>
<accession>A0AA39INZ9</accession>
<feature type="region of interest" description="Disordered" evidence="6">
    <location>
        <begin position="324"/>
        <end position="352"/>
    </location>
</feature>
<dbReference type="SUPFAM" id="SSF54236">
    <property type="entry name" value="Ubiquitin-like"/>
    <property type="match status" value="1"/>
</dbReference>